<proteinExistence type="predicted"/>
<protein>
    <submittedName>
        <fullName evidence="3">NTR domain-containing protein</fullName>
    </submittedName>
</protein>
<keyword evidence="2" id="KW-1185">Reference proteome</keyword>
<dbReference type="Proteomes" id="UP000492821">
    <property type="component" value="Unassembled WGS sequence"/>
</dbReference>
<sequence length="154" mass="17834">MRLIFSLIVLIPIVAASTKYYSMKAQVYCATRPYTGEAKMWIIRGINELLYYPFTVDDEEPSVLKTLPIIDGFLNVTVKDDGYDSIKSYYLTIDAHDHTCCPKGVATYKSLPYMARTFNYHDNKELAQFHPYDLKGIELINYCPDSQYEYIPQK</sequence>
<reference evidence="2" key="1">
    <citation type="journal article" date="2013" name="Genetics">
        <title>The draft genome and transcriptome of Panagrellus redivivus are shaped by the harsh demands of a free-living lifestyle.</title>
        <authorList>
            <person name="Srinivasan J."/>
            <person name="Dillman A.R."/>
            <person name="Macchietto M.G."/>
            <person name="Heikkinen L."/>
            <person name="Lakso M."/>
            <person name="Fracchia K.M."/>
            <person name="Antoshechkin I."/>
            <person name="Mortazavi A."/>
            <person name="Wong G."/>
            <person name="Sternberg P.W."/>
        </authorList>
    </citation>
    <scope>NUCLEOTIDE SEQUENCE [LARGE SCALE GENOMIC DNA]</scope>
    <source>
        <strain evidence="2">MT8872</strain>
    </source>
</reference>
<name>A0A7E4V6X9_PANRE</name>
<dbReference type="AlphaFoldDB" id="A0A7E4V6X9"/>
<evidence type="ECO:0000313" key="2">
    <source>
        <dbReference type="Proteomes" id="UP000492821"/>
    </source>
</evidence>
<organism evidence="2 3">
    <name type="scientific">Panagrellus redivivus</name>
    <name type="common">Microworm</name>
    <dbReference type="NCBI Taxonomy" id="6233"/>
    <lineage>
        <taxon>Eukaryota</taxon>
        <taxon>Metazoa</taxon>
        <taxon>Ecdysozoa</taxon>
        <taxon>Nematoda</taxon>
        <taxon>Chromadorea</taxon>
        <taxon>Rhabditida</taxon>
        <taxon>Tylenchina</taxon>
        <taxon>Panagrolaimomorpha</taxon>
        <taxon>Panagrolaimoidea</taxon>
        <taxon>Panagrolaimidae</taxon>
        <taxon>Panagrellus</taxon>
    </lineage>
</organism>
<evidence type="ECO:0000256" key="1">
    <source>
        <dbReference type="SAM" id="SignalP"/>
    </source>
</evidence>
<reference evidence="3" key="2">
    <citation type="submission" date="2020-10" db="UniProtKB">
        <authorList>
            <consortium name="WormBaseParasite"/>
        </authorList>
    </citation>
    <scope>IDENTIFICATION</scope>
</reference>
<dbReference type="WBParaSite" id="Pan_g16759.t1">
    <property type="protein sequence ID" value="Pan_g16759.t1"/>
    <property type="gene ID" value="Pan_g16759"/>
</dbReference>
<evidence type="ECO:0000313" key="3">
    <source>
        <dbReference type="WBParaSite" id="Pan_g16759.t1"/>
    </source>
</evidence>
<keyword evidence="1" id="KW-0732">Signal</keyword>
<accession>A0A7E4V6X9</accession>
<feature type="chain" id="PRO_5028798128" evidence="1">
    <location>
        <begin position="17"/>
        <end position="154"/>
    </location>
</feature>
<feature type="signal peptide" evidence="1">
    <location>
        <begin position="1"/>
        <end position="16"/>
    </location>
</feature>